<keyword evidence="1" id="KW-0418">Kinase</keyword>
<comment type="caution">
    <text evidence="4">The sequence shown here is derived from an EMBL/GenBank/DDBJ whole genome shotgun (WGS) entry which is preliminary data.</text>
</comment>
<evidence type="ECO:0000256" key="2">
    <source>
        <dbReference type="SAM" id="MobiDB-lite"/>
    </source>
</evidence>
<accession>A0A6L6WPX7</accession>
<keyword evidence="5" id="KW-1185">Reference proteome</keyword>
<sequence length="189" mass="20562">MNAPDNRGLANPSVSVVSVPPAPRERKQIPVGGHFRALTLFAESPDCVRGSRAMVSACLRDWGLAPLVDDVRLVVSELVGNVVHHVVPDTCLSRPGAARRIDVVLRMWPQWLFIGVTDEDSTLPDLPLGEFVSPELAGELSAAVLPDSGRGLFIVHRLVDFVWCEPGEVGGKTVWCRFDLDCRDADSLT</sequence>
<dbReference type="Proteomes" id="UP000483802">
    <property type="component" value="Unassembled WGS sequence"/>
</dbReference>
<dbReference type="SUPFAM" id="SSF55874">
    <property type="entry name" value="ATPase domain of HSP90 chaperone/DNA topoisomerase II/histidine kinase"/>
    <property type="match status" value="1"/>
</dbReference>
<dbReference type="InterPro" id="IPR050267">
    <property type="entry name" value="Anti-sigma-factor_SerPK"/>
</dbReference>
<dbReference type="EMBL" id="WPNZ01000002">
    <property type="protein sequence ID" value="MVO84100.1"/>
    <property type="molecule type" value="Genomic_DNA"/>
</dbReference>
<dbReference type="InterPro" id="IPR036890">
    <property type="entry name" value="HATPase_C_sf"/>
</dbReference>
<dbReference type="GO" id="GO:0005524">
    <property type="term" value="F:ATP binding"/>
    <property type="evidence" value="ECO:0007669"/>
    <property type="project" value="UniProtKB-KW"/>
</dbReference>
<feature type="region of interest" description="Disordered" evidence="2">
    <location>
        <begin position="1"/>
        <end position="21"/>
    </location>
</feature>
<dbReference type="Pfam" id="PF13581">
    <property type="entry name" value="HATPase_c_2"/>
    <property type="match status" value="1"/>
</dbReference>
<proteinExistence type="predicted"/>
<protein>
    <submittedName>
        <fullName evidence="4">ATP-binding protein</fullName>
    </submittedName>
</protein>
<gene>
    <name evidence="4" type="ORF">GPA10_04780</name>
</gene>
<feature type="domain" description="Histidine kinase/HSP90-like ATPase" evidence="3">
    <location>
        <begin position="42"/>
        <end position="175"/>
    </location>
</feature>
<evidence type="ECO:0000313" key="5">
    <source>
        <dbReference type="Proteomes" id="UP000483802"/>
    </source>
</evidence>
<name>A0A6L6WPX7_9ACTN</name>
<evidence type="ECO:0000256" key="1">
    <source>
        <dbReference type="ARBA" id="ARBA00022527"/>
    </source>
</evidence>
<evidence type="ECO:0000313" key="4">
    <source>
        <dbReference type="EMBL" id="MVO84100.1"/>
    </source>
</evidence>
<dbReference type="AlphaFoldDB" id="A0A6L6WPX7"/>
<keyword evidence="1" id="KW-0723">Serine/threonine-protein kinase</keyword>
<dbReference type="PANTHER" id="PTHR35526">
    <property type="entry name" value="ANTI-SIGMA-F FACTOR RSBW-RELATED"/>
    <property type="match status" value="1"/>
</dbReference>
<keyword evidence="1" id="KW-0808">Transferase</keyword>
<dbReference type="GO" id="GO:0004674">
    <property type="term" value="F:protein serine/threonine kinase activity"/>
    <property type="evidence" value="ECO:0007669"/>
    <property type="project" value="UniProtKB-KW"/>
</dbReference>
<reference evidence="4 5" key="1">
    <citation type="submission" date="2019-11" db="EMBL/GenBank/DDBJ databases">
        <title>Streptomyces typhae sp. nov., a novel endophytic actinomycete isolated from the root of cattail pollen (Typha angustifolia L.).</title>
        <authorList>
            <person name="Peng C."/>
        </authorList>
    </citation>
    <scope>NUCLEOTIDE SEQUENCE [LARGE SCALE GENOMIC DNA]</scope>
    <source>
        <strain evidence="5">p1417</strain>
    </source>
</reference>
<keyword evidence="4" id="KW-0547">Nucleotide-binding</keyword>
<evidence type="ECO:0000259" key="3">
    <source>
        <dbReference type="Pfam" id="PF13581"/>
    </source>
</evidence>
<keyword evidence="4" id="KW-0067">ATP-binding</keyword>
<organism evidence="4 5">
    <name type="scientific">Streptomyces typhae</name>
    <dbReference type="NCBI Taxonomy" id="2681492"/>
    <lineage>
        <taxon>Bacteria</taxon>
        <taxon>Bacillati</taxon>
        <taxon>Actinomycetota</taxon>
        <taxon>Actinomycetes</taxon>
        <taxon>Kitasatosporales</taxon>
        <taxon>Streptomycetaceae</taxon>
        <taxon>Streptomyces</taxon>
    </lineage>
</organism>
<dbReference type="PANTHER" id="PTHR35526:SF3">
    <property type="entry name" value="ANTI-SIGMA-F FACTOR RSBW"/>
    <property type="match status" value="1"/>
</dbReference>
<dbReference type="CDD" id="cd16936">
    <property type="entry name" value="HATPase_RsbW-like"/>
    <property type="match status" value="1"/>
</dbReference>
<dbReference type="InterPro" id="IPR003594">
    <property type="entry name" value="HATPase_dom"/>
</dbReference>
<dbReference type="Gene3D" id="3.30.565.10">
    <property type="entry name" value="Histidine kinase-like ATPase, C-terminal domain"/>
    <property type="match status" value="1"/>
</dbReference>